<feature type="compositionally biased region" description="Basic and acidic residues" evidence="1">
    <location>
        <begin position="46"/>
        <end position="62"/>
    </location>
</feature>
<dbReference type="Gramene" id="OPUNC04G09380.1">
    <property type="protein sequence ID" value="OPUNC04G09380.1"/>
    <property type="gene ID" value="OPUNC04G09380"/>
</dbReference>
<proteinExistence type="predicted"/>
<name>A0A0E0KQ50_ORYPU</name>
<feature type="region of interest" description="Disordered" evidence="1">
    <location>
        <begin position="28"/>
        <end position="69"/>
    </location>
</feature>
<evidence type="ECO:0000313" key="3">
    <source>
        <dbReference type="Proteomes" id="UP000026962"/>
    </source>
</evidence>
<evidence type="ECO:0000313" key="2">
    <source>
        <dbReference type="EnsemblPlants" id="OPUNC04G09380.1"/>
    </source>
</evidence>
<protein>
    <submittedName>
        <fullName evidence="2">Uncharacterized protein</fullName>
    </submittedName>
</protein>
<reference evidence="2" key="1">
    <citation type="submission" date="2015-04" db="UniProtKB">
        <authorList>
            <consortium name="EnsemblPlants"/>
        </authorList>
    </citation>
    <scope>IDENTIFICATION</scope>
</reference>
<evidence type="ECO:0000256" key="1">
    <source>
        <dbReference type="SAM" id="MobiDB-lite"/>
    </source>
</evidence>
<reference evidence="2" key="2">
    <citation type="submission" date="2018-05" db="EMBL/GenBank/DDBJ databases">
        <title>OpunRS2 (Oryza punctata Reference Sequence Version 2).</title>
        <authorList>
            <person name="Zhang J."/>
            <person name="Kudrna D."/>
            <person name="Lee S."/>
            <person name="Talag J."/>
            <person name="Welchert J."/>
            <person name="Wing R.A."/>
        </authorList>
    </citation>
    <scope>NUCLEOTIDE SEQUENCE [LARGE SCALE GENOMIC DNA]</scope>
</reference>
<dbReference type="HOGENOM" id="CLU_2610214_0_0_1"/>
<dbReference type="EnsemblPlants" id="OPUNC04G09380.1">
    <property type="protein sequence ID" value="OPUNC04G09380.1"/>
    <property type="gene ID" value="OPUNC04G09380"/>
</dbReference>
<dbReference type="Proteomes" id="UP000026962">
    <property type="component" value="Chromosome 4"/>
</dbReference>
<accession>A0A0E0KQ50</accession>
<organism evidence="2">
    <name type="scientific">Oryza punctata</name>
    <name type="common">Red rice</name>
    <dbReference type="NCBI Taxonomy" id="4537"/>
    <lineage>
        <taxon>Eukaryota</taxon>
        <taxon>Viridiplantae</taxon>
        <taxon>Streptophyta</taxon>
        <taxon>Embryophyta</taxon>
        <taxon>Tracheophyta</taxon>
        <taxon>Spermatophyta</taxon>
        <taxon>Magnoliopsida</taxon>
        <taxon>Liliopsida</taxon>
        <taxon>Poales</taxon>
        <taxon>Poaceae</taxon>
        <taxon>BOP clade</taxon>
        <taxon>Oryzoideae</taxon>
        <taxon>Oryzeae</taxon>
        <taxon>Oryzinae</taxon>
        <taxon>Oryza</taxon>
    </lineage>
</organism>
<dbReference type="AlphaFoldDB" id="A0A0E0KQ50"/>
<sequence>MDNTGIASCVHQCRIEYHIGDIGERDQRGHGAIGIGEVSKRKRTEKRGGCEAEYEGDKDRGTGGKVAGGGRKYVVAQYP</sequence>
<keyword evidence="3" id="KW-1185">Reference proteome</keyword>